<dbReference type="PANTHER" id="PTHR30460">
    <property type="entry name" value="MODERATE CONDUCTANCE MECHANOSENSITIVE CHANNEL YBIO"/>
    <property type="match status" value="1"/>
</dbReference>
<dbReference type="Proteomes" id="UP001501581">
    <property type="component" value="Unassembled WGS sequence"/>
</dbReference>
<evidence type="ECO:0000256" key="7">
    <source>
        <dbReference type="SAM" id="Phobius"/>
    </source>
</evidence>
<dbReference type="RefSeq" id="WP_343992269.1">
    <property type="nucleotide sequence ID" value="NZ_BAAALG010000003.1"/>
</dbReference>
<evidence type="ECO:0000259" key="10">
    <source>
        <dbReference type="Pfam" id="PF21088"/>
    </source>
</evidence>
<dbReference type="InterPro" id="IPR006685">
    <property type="entry name" value="MscS_channel_2nd"/>
</dbReference>
<reference evidence="12" key="1">
    <citation type="journal article" date="2019" name="Int. J. Syst. Evol. Microbiol.">
        <title>The Global Catalogue of Microorganisms (GCM) 10K type strain sequencing project: providing services to taxonomists for standard genome sequencing and annotation.</title>
        <authorList>
            <consortium name="The Broad Institute Genomics Platform"/>
            <consortium name="The Broad Institute Genome Sequencing Center for Infectious Disease"/>
            <person name="Wu L."/>
            <person name="Ma J."/>
        </authorList>
    </citation>
    <scope>NUCLEOTIDE SEQUENCE [LARGE SCALE GENOMIC DNA]</scope>
    <source>
        <strain evidence="12">JCM 13008</strain>
    </source>
</reference>
<comment type="caution">
    <text evidence="11">The sequence shown here is derived from an EMBL/GenBank/DDBJ whole genome shotgun (WGS) entry which is preliminary data.</text>
</comment>
<dbReference type="EMBL" id="BAAALG010000003">
    <property type="protein sequence ID" value="GAA1096572.1"/>
    <property type="molecule type" value="Genomic_DNA"/>
</dbReference>
<keyword evidence="3" id="KW-1003">Cell membrane</keyword>
<evidence type="ECO:0000313" key="12">
    <source>
        <dbReference type="Proteomes" id="UP001501581"/>
    </source>
</evidence>
<dbReference type="Pfam" id="PF21088">
    <property type="entry name" value="MS_channel_1st"/>
    <property type="match status" value="1"/>
</dbReference>
<dbReference type="InterPro" id="IPR049278">
    <property type="entry name" value="MS_channel_C"/>
</dbReference>
<dbReference type="Gene3D" id="1.10.287.1260">
    <property type="match status" value="1"/>
</dbReference>
<evidence type="ECO:0000256" key="6">
    <source>
        <dbReference type="ARBA" id="ARBA00023136"/>
    </source>
</evidence>
<dbReference type="InterPro" id="IPR011066">
    <property type="entry name" value="MscS_channel_C_sf"/>
</dbReference>
<keyword evidence="5 7" id="KW-1133">Transmembrane helix</keyword>
<comment type="subcellular location">
    <subcellularLocation>
        <location evidence="1">Cell membrane</location>
        <topology evidence="1">Multi-pass membrane protein</topology>
    </subcellularLocation>
</comment>
<dbReference type="SUPFAM" id="SSF82861">
    <property type="entry name" value="Mechanosensitive channel protein MscS (YggB), transmembrane region"/>
    <property type="match status" value="1"/>
</dbReference>
<feature type="domain" description="Mechanosensitive ion channel MscS" evidence="8">
    <location>
        <begin position="124"/>
        <end position="194"/>
    </location>
</feature>
<protein>
    <submittedName>
        <fullName evidence="11">Mechanosensitive ion channel family protein</fullName>
    </submittedName>
</protein>
<feature type="domain" description="Mechanosensitive ion channel transmembrane helices 2/3" evidence="10">
    <location>
        <begin position="82"/>
        <end position="122"/>
    </location>
</feature>
<sequence length="299" mass="32036">MSPDVIVLATQPLTDLSRWLRGDGLEIVMLVTGSMLLGRFVRWSADQFSARAERAESAPGGSRVRSEDSKHRRAIAQVITWAIVVLIYTVTTIAVLQNLGVSLGAIVPAATVAGVALGFGAQRILQDLLAGFFVLAERQYGFGDLVRISVTGVATPVLGTVENVSLRITSLRTPTGEVVITPNGQIVQVTNLSRDWARAVIDVPVPIVFDVNLVSKLLRDAGAAAYEDPALHELLLDAPSVMGVESIEMDQFTVRVVARTLPGRQFEVSRALRMQITRALRAEGINVQAEEAGTTGGEG</sequence>
<accession>A0ABP4E7H8</accession>
<dbReference type="InterPro" id="IPR049142">
    <property type="entry name" value="MS_channel_1st"/>
</dbReference>
<evidence type="ECO:0000256" key="1">
    <source>
        <dbReference type="ARBA" id="ARBA00004651"/>
    </source>
</evidence>
<feature type="transmembrane region" description="Helical" evidence="7">
    <location>
        <begin position="74"/>
        <end position="95"/>
    </location>
</feature>
<evidence type="ECO:0000259" key="8">
    <source>
        <dbReference type="Pfam" id="PF00924"/>
    </source>
</evidence>
<evidence type="ECO:0000313" key="11">
    <source>
        <dbReference type="EMBL" id="GAA1096572.1"/>
    </source>
</evidence>
<organism evidence="11 12">
    <name type="scientific">Nocardioides dubius</name>
    <dbReference type="NCBI Taxonomy" id="317019"/>
    <lineage>
        <taxon>Bacteria</taxon>
        <taxon>Bacillati</taxon>
        <taxon>Actinomycetota</taxon>
        <taxon>Actinomycetes</taxon>
        <taxon>Propionibacteriales</taxon>
        <taxon>Nocardioidaceae</taxon>
        <taxon>Nocardioides</taxon>
    </lineage>
</organism>
<dbReference type="Pfam" id="PF00924">
    <property type="entry name" value="MS_channel_2nd"/>
    <property type="match status" value="1"/>
</dbReference>
<name>A0ABP4E7H8_9ACTN</name>
<dbReference type="InterPro" id="IPR011014">
    <property type="entry name" value="MscS_channel_TM-2"/>
</dbReference>
<evidence type="ECO:0000256" key="4">
    <source>
        <dbReference type="ARBA" id="ARBA00022692"/>
    </source>
</evidence>
<evidence type="ECO:0000256" key="2">
    <source>
        <dbReference type="ARBA" id="ARBA00008017"/>
    </source>
</evidence>
<dbReference type="Gene3D" id="3.30.70.100">
    <property type="match status" value="1"/>
</dbReference>
<dbReference type="PANTHER" id="PTHR30460:SF0">
    <property type="entry name" value="MODERATE CONDUCTANCE MECHANOSENSITIVE CHANNEL YBIO"/>
    <property type="match status" value="1"/>
</dbReference>
<keyword evidence="12" id="KW-1185">Reference proteome</keyword>
<dbReference type="SUPFAM" id="SSF50182">
    <property type="entry name" value="Sm-like ribonucleoproteins"/>
    <property type="match status" value="1"/>
</dbReference>
<proteinExistence type="inferred from homology"/>
<evidence type="ECO:0000259" key="9">
    <source>
        <dbReference type="Pfam" id="PF21082"/>
    </source>
</evidence>
<dbReference type="InterPro" id="IPR023408">
    <property type="entry name" value="MscS_beta-dom_sf"/>
</dbReference>
<dbReference type="InterPro" id="IPR010920">
    <property type="entry name" value="LSM_dom_sf"/>
</dbReference>
<dbReference type="Pfam" id="PF21082">
    <property type="entry name" value="MS_channel_3rd"/>
    <property type="match status" value="1"/>
</dbReference>
<dbReference type="Gene3D" id="2.30.30.60">
    <property type="match status" value="1"/>
</dbReference>
<comment type="similarity">
    <text evidence="2">Belongs to the MscS (TC 1.A.23) family.</text>
</comment>
<evidence type="ECO:0000256" key="5">
    <source>
        <dbReference type="ARBA" id="ARBA00022989"/>
    </source>
</evidence>
<feature type="transmembrane region" description="Helical" evidence="7">
    <location>
        <begin position="101"/>
        <end position="121"/>
    </location>
</feature>
<evidence type="ECO:0000256" key="3">
    <source>
        <dbReference type="ARBA" id="ARBA00022475"/>
    </source>
</evidence>
<dbReference type="InterPro" id="IPR045276">
    <property type="entry name" value="YbiO_bact"/>
</dbReference>
<feature type="domain" description="Mechanosensitive ion channel MscS C-terminal" evidence="9">
    <location>
        <begin position="200"/>
        <end position="286"/>
    </location>
</feature>
<dbReference type="SUPFAM" id="SSF82689">
    <property type="entry name" value="Mechanosensitive channel protein MscS (YggB), C-terminal domain"/>
    <property type="match status" value="1"/>
</dbReference>
<keyword evidence="4 7" id="KW-0812">Transmembrane</keyword>
<keyword evidence="6 7" id="KW-0472">Membrane</keyword>
<gene>
    <name evidence="11" type="ORF">GCM10009668_11590</name>
</gene>